<feature type="signal peptide" evidence="1">
    <location>
        <begin position="1"/>
        <end position="20"/>
    </location>
</feature>
<dbReference type="OMA" id="PGNTCGQ"/>
<dbReference type="STRING" id="283909.R7TDP0"/>
<dbReference type="EMBL" id="AMQN01013580">
    <property type="status" value="NOT_ANNOTATED_CDS"/>
    <property type="molecule type" value="Genomic_DNA"/>
</dbReference>
<dbReference type="GO" id="GO:0008374">
    <property type="term" value="F:O-acyltransferase activity"/>
    <property type="evidence" value="ECO:0007669"/>
    <property type="project" value="InterPro"/>
</dbReference>
<dbReference type="Proteomes" id="UP000014760">
    <property type="component" value="Unassembled WGS sequence"/>
</dbReference>
<reference evidence="3" key="3">
    <citation type="submission" date="2015-06" db="UniProtKB">
        <authorList>
            <consortium name="EnsemblMetazoa"/>
        </authorList>
    </citation>
    <scope>IDENTIFICATION</scope>
</reference>
<dbReference type="HOGENOM" id="CLU_037070_1_1_1"/>
<evidence type="ECO:0000313" key="3">
    <source>
        <dbReference type="EnsemblMetazoa" id="CapteP153574"/>
    </source>
</evidence>
<dbReference type="PANTHER" id="PTHR11440">
    <property type="entry name" value="LECITHIN-CHOLESTEROL ACYLTRANSFERASE-RELATED"/>
    <property type="match status" value="1"/>
</dbReference>
<proteinExistence type="predicted"/>
<name>R7TDP0_CAPTE</name>
<dbReference type="EMBL" id="AMQN01013579">
    <property type="status" value="NOT_ANNOTATED_CDS"/>
    <property type="molecule type" value="Genomic_DNA"/>
</dbReference>
<reference evidence="2 4" key="2">
    <citation type="journal article" date="2013" name="Nature">
        <title>Insights into bilaterian evolution from three spiralian genomes.</title>
        <authorList>
            <person name="Simakov O."/>
            <person name="Marletaz F."/>
            <person name="Cho S.J."/>
            <person name="Edsinger-Gonzales E."/>
            <person name="Havlak P."/>
            <person name="Hellsten U."/>
            <person name="Kuo D.H."/>
            <person name="Larsson T."/>
            <person name="Lv J."/>
            <person name="Arendt D."/>
            <person name="Savage R."/>
            <person name="Osoegawa K."/>
            <person name="de Jong P."/>
            <person name="Grimwood J."/>
            <person name="Chapman J.A."/>
            <person name="Shapiro H."/>
            <person name="Aerts A."/>
            <person name="Otillar R.P."/>
            <person name="Terry A.Y."/>
            <person name="Boore J.L."/>
            <person name="Grigoriev I.V."/>
            <person name="Lindberg D.R."/>
            <person name="Seaver E.C."/>
            <person name="Weisblat D.A."/>
            <person name="Putnam N.H."/>
            <person name="Rokhsar D.S."/>
        </authorList>
    </citation>
    <scope>NUCLEOTIDE SEQUENCE</scope>
    <source>
        <strain evidence="2 4">I ESC-2004</strain>
    </source>
</reference>
<evidence type="ECO:0000313" key="4">
    <source>
        <dbReference type="Proteomes" id="UP000014760"/>
    </source>
</evidence>
<reference evidence="4" key="1">
    <citation type="submission" date="2012-12" db="EMBL/GenBank/DDBJ databases">
        <authorList>
            <person name="Hellsten U."/>
            <person name="Grimwood J."/>
            <person name="Chapman J.A."/>
            <person name="Shapiro H."/>
            <person name="Aerts A."/>
            <person name="Otillar R.P."/>
            <person name="Terry A.Y."/>
            <person name="Boore J.L."/>
            <person name="Simakov O."/>
            <person name="Marletaz F."/>
            <person name="Cho S.-J."/>
            <person name="Edsinger-Gonzales E."/>
            <person name="Havlak P."/>
            <person name="Kuo D.-H."/>
            <person name="Larsson T."/>
            <person name="Lv J."/>
            <person name="Arendt D."/>
            <person name="Savage R."/>
            <person name="Osoegawa K."/>
            <person name="de Jong P."/>
            <person name="Lindberg D.R."/>
            <person name="Seaver E.C."/>
            <person name="Weisblat D.A."/>
            <person name="Putnam N.H."/>
            <person name="Grigoriev I.V."/>
            <person name="Rokhsar D.S."/>
        </authorList>
    </citation>
    <scope>NUCLEOTIDE SEQUENCE</scope>
    <source>
        <strain evidence="4">I ESC-2004</strain>
    </source>
</reference>
<dbReference type="EnsemblMetazoa" id="CapteT153574">
    <property type="protein sequence ID" value="CapteP153574"/>
    <property type="gene ID" value="CapteG153574"/>
</dbReference>
<feature type="chain" id="PRO_5008786890" evidence="1">
    <location>
        <begin position="21"/>
        <end position="331"/>
    </location>
</feature>
<accession>R7TDP0</accession>
<dbReference type="FunCoup" id="R7TDP0">
    <property type="interactions" value="170"/>
</dbReference>
<evidence type="ECO:0000313" key="2">
    <source>
        <dbReference type="EMBL" id="ELT91848.1"/>
    </source>
</evidence>
<protein>
    <submittedName>
        <fullName evidence="2 3">Uncharacterized protein</fullName>
    </submittedName>
</protein>
<dbReference type="SUPFAM" id="SSF53474">
    <property type="entry name" value="alpha/beta-Hydrolases"/>
    <property type="match status" value="1"/>
</dbReference>
<organism evidence="2">
    <name type="scientific">Capitella teleta</name>
    <name type="common">Polychaete worm</name>
    <dbReference type="NCBI Taxonomy" id="283909"/>
    <lineage>
        <taxon>Eukaryota</taxon>
        <taxon>Metazoa</taxon>
        <taxon>Spiralia</taxon>
        <taxon>Lophotrochozoa</taxon>
        <taxon>Annelida</taxon>
        <taxon>Polychaeta</taxon>
        <taxon>Sedentaria</taxon>
        <taxon>Scolecida</taxon>
        <taxon>Capitellidae</taxon>
        <taxon>Capitella</taxon>
    </lineage>
</organism>
<sequence length="331" mass="37553">MPTAKFVIIFGFAFITLNLASTDSKVFSENEIGDVPLSPKVKWPVILAYYFFHIVDQLVKNMSYVRDVSVRGAPYDFRKGPNEMQGFIADLKTLIEDTYALNNNTAVVLIGHSMGNPYILCLLYKQSQQWKDKYIRSFISVSAPWGGSVKPLRLMASGDNLGIFVVNPLTARAEQRSMPSTAWMLPHEGFWAKDEVMVYGPKGNYTVKDYEQFFNDVDFPDGYKMWQDTSRYTSDFKPPGVEVHCLYGTGIDTPGVLNYTAASWYDNQPDVKFDDGDGTVNIRSLKGCLRWQGKQGKHKVYSQSFTGPMAKHIQMLDNDDVKKYILNMLRA</sequence>
<dbReference type="InterPro" id="IPR003386">
    <property type="entry name" value="LACT/PDAT_acylTrfase"/>
</dbReference>
<dbReference type="Gene3D" id="3.40.50.1820">
    <property type="entry name" value="alpha/beta hydrolase"/>
    <property type="match status" value="2"/>
</dbReference>
<dbReference type="GO" id="GO:0006629">
    <property type="term" value="P:lipid metabolic process"/>
    <property type="evidence" value="ECO:0007669"/>
    <property type="project" value="InterPro"/>
</dbReference>
<evidence type="ECO:0000256" key="1">
    <source>
        <dbReference type="SAM" id="SignalP"/>
    </source>
</evidence>
<keyword evidence="1" id="KW-0732">Signal</keyword>
<gene>
    <name evidence="2" type="ORF">CAPTEDRAFT_153574</name>
</gene>
<dbReference type="AlphaFoldDB" id="R7TDP0"/>
<keyword evidence="4" id="KW-1185">Reference proteome</keyword>
<dbReference type="InterPro" id="IPR029058">
    <property type="entry name" value="AB_hydrolase_fold"/>
</dbReference>
<dbReference type="Pfam" id="PF02450">
    <property type="entry name" value="LCAT"/>
    <property type="match status" value="1"/>
</dbReference>
<dbReference type="EMBL" id="KB310319">
    <property type="protein sequence ID" value="ELT91848.1"/>
    <property type="molecule type" value="Genomic_DNA"/>
</dbReference>
<dbReference type="OrthoDB" id="190846at2759"/>